<proteinExistence type="predicted"/>
<feature type="transmembrane region" description="Helical" evidence="1">
    <location>
        <begin position="12"/>
        <end position="30"/>
    </location>
</feature>
<evidence type="ECO:0000313" key="3">
    <source>
        <dbReference type="Proteomes" id="UP001501057"/>
    </source>
</evidence>
<evidence type="ECO:0000313" key="2">
    <source>
        <dbReference type="EMBL" id="GAA1727634.1"/>
    </source>
</evidence>
<feature type="transmembrane region" description="Helical" evidence="1">
    <location>
        <begin position="50"/>
        <end position="72"/>
    </location>
</feature>
<comment type="caution">
    <text evidence="2">The sequence shown here is derived from an EMBL/GenBank/DDBJ whole genome shotgun (WGS) entry which is preliminary data.</text>
</comment>
<keyword evidence="3" id="KW-1185">Reference proteome</keyword>
<protein>
    <submittedName>
        <fullName evidence="2">Uncharacterized protein</fullName>
    </submittedName>
</protein>
<organism evidence="2 3">
    <name type="scientific">Aeromicrobium alkaliterrae</name>
    <dbReference type="NCBI Taxonomy" id="302168"/>
    <lineage>
        <taxon>Bacteria</taxon>
        <taxon>Bacillati</taxon>
        <taxon>Actinomycetota</taxon>
        <taxon>Actinomycetes</taxon>
        <taxon>Propionibacteriales</taxon>
        <taxon>Nocardioidaceae</taxon>
        <taxon>Aeromicrobium</taxon>
    </lineage>
</organism>
<reference evidence="3" key="1">
    <citation type="journal article" date="2019" name="Int. J. Syst. Evol. Microbiol.">
        <title>The Global Catalogue of Microorganisms (GCM) 10K type strain sequencing project: providing services to taxonomists for standard genome sequencing and annotation.</title>
        <authorList>
            <consortium name="The Broad Institute Genomics Platform"/>
            <consortium name="The Broad Institute Genome Sequencing Center for Infectious Disease"/>
            <person name="Wu L."/>
            <person name="Ma J."/>
        </authorList>
    </citation>
    <scope>NUCLEOTIDE SEQUENCE [LARGE SCALE GENOMIC DNA]</scope>
    <source>
        <strain evidence="3">JCM 13518</strain>
    </source>
</reference>
<sequence length="141" mass="14796">MSEPTAPLRGTRTILAVVAVAVAVSVVHYVDNYANYADYPVPGPDATIPAPSATVVGLAWFVFTAFGAWGVWSLLSGRVVPAVVGLSLYSVSGLIGIGHYTVPGALDMPLWRQAHVVADIVLGVTILVLAARLFARNRARA</sequence>
<dbReference type="RefSeq" id="WP_344197455.1">
    <property type="nucleotide sequence ID" value="NZ_BAAAME010000002.1"/>
</dbReference>
<evidence type="ECO:0000256" key="1">
    <source>
        <dbReference type="SAM" id="Phobius"/>
    </source>
</evidence>
<name>A0ABP4VIK0_9ACTN</name>
<dbReference type="EMBL" id="BAAAME010000002">
    <property type="protein sequence ID" value="GAA1727634.1"/>
    <property type="molecule type" value="Genomic_DNA"/>
</dbReference>
<keyword evidence="1" id="KW-0472">Membrane</keyword>
<feature type="transmembrane region" description="Helical" evidence="1">
    <location>
        <begin position="114"/>
        <end position="135"/>
    </location>
</feature>
<keyword evidence="1" id="KW-1133">Transmembrane helix</keyword>
<gene>
    <name evidence="2" type="ORF">GCM10009710_05360</name>
</gene>
<dbReference type="Proteomes" id="UP001501057">
    <property type="component" value="Unassembled WGS sequence"/>
</dbReference>
<accession>A0ABP4VIK0</accession>
<feature type="transmembrane region" description="Helical" evidence="1">
    <location>
        <begin position="79"/>
        <end position="102"/>
    </location>
</feature>
<keyword evidence="1" id="KW-0812">Transmembrane</keyword>